<dbReference type="InterPro" id="IPR003653">
    <property type="entry name" value="Peptidase_C48_C"/>
</dbReference>
<evidence type="ECO:0000259" key="7">
    <source>
        <dbReference type="PROSITE" id="PS50600"/>
    </source>
</evidence>
<dbReference type="SUPFAM" id="SSF54001">
    <property type="entry name" value="Cysteine proteinases"/>
    <property type="match status" value="1"/>
</dbReference>
<dbReference type="Proteomes" id="UP000677054">
    <property type="component" value="Unassembled WGS sequence"/>
</dbReference>
<keyword evidence="9" id="KW-1185">Reference proteome</keyword>
<keyword evidence="4" id="KW-0788">Thiol protease</keyword>
<dbReference type="PANTHER" id="PTHR12606:SF141">
    <property type="entry name" value="GH15225P-RELATED"/>
    <property type="match status" value="1"/>
</dbReference>
<evidence type="ECO:0000256" key="6">
    <source>
        <dbReference type="SAM" id="MobiDB-lite"/>
    </source>
</evidence>
<keyword evidence="5" id="KW-0175">Coiled coil</keyword>
<evidence type="ECO:0000256" key="4">
    <source>
        <dbReference type="ARBA" id="ARBA00022807"/>
    </source>
</evidence>
<organism evidence="8">
    <name type="scientific">Darwinula stevensoni</name>
    <dbReference type="NCBI Taxonomy" id="69355"/>
    <lineage>
        <taxon>Eukaryota</taxon>
        <taxon>Metazoa</taxon>
        <taxon>Ecdysozoa</taxon>
        <taxon>Arthropoda</taxon>
        <taxon>Crustacea</taxon>
        <taxon>Oligostraca</taxon>
        <taxon>Ostracoda</taxon>
        <taxon>Podocopa</taxon>
        <taxon>Podocopida</taxon>
        <taxon>Darwinulocopina</taxon>
        <taxon>Darwinuloidea</taxon>
        <taxon>Darwinulidae</taxon>
        <taxon>Darwinula</taxon>
    </lineage>
</organism>
<evidence type="ECO:0000256" key="3">
    <source>
        <dbReference type="ARBA" id="ARBA00022801"/>
    </source>
</evidence>
<dbReference type="AlphaFoldDB" id="A0A7R9A8A6"/>
<dbReference type="GO" id="GO:0006508">
    <property type="term" value="P:proteolysis"/>
    <property type="evidence" value="ECO:0007669"/>
    <property type="project" value="UniProtKB-KW"/>
</dbReference>
<dbReference type="GO" id="GO:0005634">
    <property type="term" value="C:nucleus"/>
    <property type="evidence" value="ECO:0007669"/>
    <property type="project" value="TreeGrafter"/>
</dbReference>
<keyword evidence="2" id="KW-0645">Protease</keyword>
<gene>
    <name evidence="8" type="ORF">DSTB1V02_LOCUS9126</name>
</gene>
<feature type="compositionally biased region" description="Low complexity" evidence="6">
    <location>
        <begin position="112"/>
        <end position="125"/>
    </location>
</feature>
<dbReference type="GO" id="GO:0016926">
    <property type="term" value="P:protein desumoylation"/>
    <property type="evidence" value="ECO:0007669"/>
    <property type="project" value="TreeGrafter"/>
</dbReference>
<sequence>MLRVLREWVEAFQGLIGRKRRRESDSEVRVVNLDDDSDDEVEFCGELEPRRVEAGLGPRGRASALFPRGLDGAFGDLRGLPGFTRPTLSVRSNRPNWPECLQSQPSPETPESYRLQSLSPRRSSLVGRSPPVKRLKLAQYLKEHQTKASLEQQQKENVPGVMVEPAGVGEEKLQASPKAKVKDGSEPKPAENPVLSLSLSFVQRTSTPSAVGRSPSIGSRIGSHSWSLRKNVLSSNKGEYSSLASSLSRSFKPEWREKKKGTPVFCNIFKSMKPFQSDKRSWFRPEEKRAYAQVLLEAISPRHSPFLRSTSINGPKSSYSSRMMSVSLHLASPLRPPLHNPKETSPGPTSSAEPTTGDDEVQVLDVLPSPVDKVPVRDVRRSPTEDIQVLAVKVKQQGKGRKPRAKYGEEAREREAQLAAQEREVEFCAENRRRAVERLTTDLHDRLRVKEAVVLLDEEEEEEEVKEDVREVLLEREFPQLTPEMENEINAALHPIPATEVLVENYNIPIKRSDVQTLKNLNWLNDEVINYYFNLIMNRSEGGQGDLPRVYCTSTFFYPRLNSGGYSAVKRWTRKVDIFSKDLVLVPVHLGMHWTLAVIDMTEKGIRYYDSMGHENSHCLRLLLDYIQEEYKDKKKAQLDVAAWSMQSVREIPQQKNGSDCGMFACKFADFVSRRLPIVFDQEHMPYFRRRMVFEILQNKLLT</sequence>
<reference evidence="8" key="1">
    <citation type="submission" date="2020-11" db="EMBL/GenBank/DDBJ databases">
        <authorList>
            <person name="Tran Van P."/>
        </authorList>
    </citation>
    <scope>NUCLEOTIDE SEQUENCE</scope>
</reference>
<dbReference type="GO" id="GO:0060255">
    <property type="term" value="P:regulation of macromolecule metabolic process"/>
    <property type="evidence" value="ECO:0007669"/>
    <property type="project" value="UniProtKB-ARBA"/>
</dbReference>
<dbReference type="InterPro" id="IPR038765">
    <property type="entry name" value="Papain-like_cys_pep_sf"/>
</dbReference>
<dbReference type="Pfam" id="PF02902">
    <property type="entry name" value="Peptidase_C48"/>
    <property type="match status" value="1"/>
</dbReference>
<accession>A0A7R9A8A6</accession>
<dbReference type="GO" id="GO:0016929">
    <property type="term" value="F:deSUMOylase activity"/>
    <property type="evidence" value="ECO:0007669"/>
    <property type="project" value="TreeGrafter"/>
</dbReference>
<protein>
    <recommendedName>
        <fullName evidence="7">Ubiquitin-like protease family profile domain-containing protein</fullName>
    </recommendedName>
</protein>
<evidence type="ECO:0000313" key="9">
    <source>
        <dbReference type="Proteomes" id="UP000677054"/>
    </source>
</evidence>
<name>A0A7R9A8A6_9CRUS</name>
<dbReference type="FunFam" id="3.40.395.10:FF:000001">
    <property type="entry name" value="Sentrin-specific protease 1"/>
    <property type="match status" value="1"/>
</dbReference>
<dbReference type="Gene3D" id="3.40.395.10">
    <property type="entry name" value="Adenoviral Proteinase, Chain A"/>
    <property type="match status" value="1"/>
</dbReference>
<feature type="compositionally biased region" description="Basic and acidic residues" evidence="6">
    <location>
        <begin position="180"/>
        <end position="189"/>
    </location>
</feature>
<feature type="region of interest" description="Disordered" evidence="6">
    <location>
        <begin position="332"/>
        <end position="357"/>
    </location>
</feature>
<feature type="compositionally biased region" description="Polar residues" evidence="6">
    <location>
        <begin position="147"/>
        <end position="156"/>
    </location>
</feature>
<evidence type="ECO:0000256" key="5">
    <source>
        <dbReference type="SAM" id="Coils"/>
    </source>
</evidence>
<keyword evidence="3" id="KW-0378">Hydrolase</keyword>
<evidence type="ECO:0000256" key="2">
    <source>
        <dbReference type="ARBA" id="ARBA00022670"/>
    </source>
</evidence>
<dbReference type="GO" id="GO:0080090">
    <property type="term" value="P:regulation of primary metabolic process"/>
    <property type="evidence" value="ECO:0007669"/>
    <property type="project" value="UniProtKB-ARBA"/>
</dbReference>
<dbReference type="PROSITE" id="PS50600">
    <property type="entry name" value="ULP_PROTEASE"/>
    <property type="match status" value="1"/>
</dbReference>
<dbReference type="EMBL" id="LR901755">
    <property type="protein sequence ID" value="CAD7249328.1"/>
    <property type="molecule type" value="Genomic_DNA"/>
</dbReference>
<feature type="compositionally biased region" description="Polar residues" evidence="6">
    <location>
        <begin position="86"/>
        <end position="106"/>
    </location>
</feature>
<evidence type="ECO:0000256" key="1">
    <source>
        <dbReference type="ARBA" id="ARBA00005234"/>
    </source>
</evidence>
<dbReference type="EMBL" id="CAJPEV010002238">
    <property type="protein sequence ID" value="CAG0896220.1"/>
    <property type="molecule type" value="Genomic_DNA"/>
</dbReference>
<dbReference type="PANTHER" id="PTHR12606">
    <property type="entry name" value="SENTRIN/SUMO-SPECIFIC PROTEASE"/>
    <property type="match status" value="1"/>
</dbReference>
<comment type="similarity">
    <text evidence="1">Belongs to the peptidase C48 family.</text>
</comment>
<evidence type="ECO:0000313" key="8">
    <source>
        <dbReference type="EMBL" id="CAD7249328.1"/>
    </source>
</evidence>
<feature type="coiled-coil region" evidence="5">
    <location>
        <begin position="404"/>
        <end position="431"/>
    </location>
</feature>
<feature type="region of interest" description="Disordered" evidence="6">
    <location>
        <begin position="86"/>
        <end position="128"/>
    </location>
</feature>
<feature type="region of interest" description="Disordered" evidence="6">
    <location>
        <begin position="146"/>
        <end position="193"/>
    </location>
</feature>
<dbReference type="OrthoDB" id="1939479at2759"/>
<proteinExistence type="inferred from homology"/>
<feature type="domain" description="Ubiquitin-like protease family profile" evidence="7">
    <location>
        <begin position="508"/>
        <end position="672"/>
    </location>
</feature>